<protein>
    <submittedName>
        <fullName evidence="2">Related to N-acetyltransferase, GNAT family</fullName>
    </submittedName>
</protein>
<dbReference type="Proteomes" id="UP001187682">
    <property type="component" value="Unassembled WGS sequence"/>
</dbReference>
<dbReference type="AlphaFoldDB" id="A0AAE8MR17"/>
<dbReference type="PANTHER" id="PTHR43617:SF9">
    <property type="entry name" value="GNAT FAMILY ACETYLTRANSFERASE"/>
    <property type="match status" value="1"/>
</dbReference>
<name>A0AAE8MR17_9PEZI</name>
<dbReference type="Pfam" id="PF00583">
    <property type="entry name" value="Acetyltransf_1"/>
    <property type="match status" value="1"/>
</dbReference>
<proteinExistence type="predicted"/>
<evidence type="ECO:0000313" key="3">
    <source>
        <dbReference type="Proteomes" id="UP001187682"/>
    </source>
</evidence>
<reference evidence="2" key="1">
    <citation type="submission" date="2018-03" db="EMBL/GenBank/DDBJ databases">
        <authorList>
            <person name="Guldener U."/>
        </authorList>
    </citation>
    <scope>NUCLEOTIDE SEQUENCE</scope>
</reference>
<keyword evidence="3" id="KW-1185">Reference proteome</keyword>
<accession>A0AAE8MR17</accession>
<dbReference type="CDD" id="cd04301">
    <property type="entry name" value="NAT_SF"/>
    <property type="match status" value="1"/>
</dbReference>
<evidence type="ECO:0000259" key="1">
    <source>
        <dbReference type="PROSITE" id="PS51186"/>
    </source>
</evidence>
<dbReference type="PANTHER" id="PTHR43617">
    <property type="entry name" value="L-AMINO ACID N-ACETYLTRANSFERASE"/>
    <property type="match status" value="1"/>
</dbReference>
<organism evidence="2 3">
    <name type="scientific">Cephalotrichum gorgonifer</name>
    <dbReference type="NCBI Taxonomy" id="2041049"/>
    <lineage>
        <taxon>Eukaryota</taxon>
        <taxon>Fungi</taxon>
        <taxon>Dikarya</taxon>
        <taxon>Ascomycota</taxon>
        <taxon>Pezizomycotina</taxon>
        <taxon>Sordariomycetes</taxon>
        <taxon>Hypocreomycetidae</taxon>
        <taxon>Microascales</taxon>
        <taxon>Microascaceae</taxon>
        <taxon>Cephalotrichum</taxon>
    </lineage>
</organism>
<dbReference type="SUPFAM" id="SSF55729">
    <property type="entry name" value="Acyl-CoA N-acyltransferases (Nat)"/>
    <property type="match status" value="1"/>
</dbReference>
<evidence type="ECO:0000313" key="2">
    <source>
        <dbReference type="EMBL" id="SPN98445.1"/>
    </source>
</evidence>
<comment type="caution">
    <text evidence="2">The sequence shown here is derived from an EMBL/GenBank/DDBJ whole genome shotgun (WGS) entry which is preliminary data.</text>
</comment>
<gene>
    <name evidence="2" type="ORF">DNG_01489</name>
</gene>
<dbReference type="GO" id="GO:0016747">
    <property type="term" value="F:acyltransferase activity, transferring groups other than amino-acyl groups"/>
    <property type="evidence" value="ECO:0007669"/>
    <property type="project" value="InterPro"/>
</dbReference>
<dbReference type="Gene3D" id="3.40.630.30">
    <property type="match status" value="1"/>
</dbReference>
<dbReference type="InterPro" id="IPR050276">
    <property type="entry name" value="MshD_Acetyltransferase"/>
</dbReference>
<dbReference type="InterPro" id="IPR016181">
    <property type="entry name" value="Acyl_CoA_acyltransferase"/>
</dbReference>
<feature type="domain" description="N-acetyltransferase" evidence="1">
    <location>
        <begin position="6"/>
        <end position="180"/>
    </location>
</feature>
<dbReference type="PROSITE" id="PS51186">
    <property type="entry name" value="GNAT"/>
    <property type="match status" value="1"/>
</dbReference>
<sequence>MANANLQFRLATPEDAPQIQQLIQAAFRSDDSRPNWTADPVLNARYTISVDTVLDGITSPDKELLVVTDANGTDGAAIVATVGVAKAGADLARIYNLALDQRYQRGGLGRQVLTHAEDYCRREWGVKKTGLNALSPRQELISWYMRRGYVKTGTSPFPAQATEGMGLPEMWFVELEKDLDTALIGDAAI</sequence>
<dbReference type="InterPro" id="IPR000182">
    <property type="entry name" value="GNAT_dom"/>
</dbReference>
<dbReference type="EMBL" id="ONZQ02000002">
    <property type="protein sequence ID" value="SPN98445.1"/>
    <property type="molecule type" value="Genomic_DNA"/>
</dbReference>